<comment type="caution">
    <text evidence="2">The sequence shown here is derived from an EMBL/GenBank/DDBJ whole genome shotgun (WGS) entry which is preliminary data.</text>
</comment>
<dbReference type="RefSeq" id="WP_161074103.1">
    <property type="nucleotide sequence ID" value="NZ_WWCU01000027.1"/>
</dbReference>
<reference evidence="2 3" key="1">
    <citation type="submission" date="2019-12" db="EMBL/GenBank/DDBJ databases">
        <title>Novel species isolated from a subtropical stream in China.</title>
        <authorList>
            <person name="Lu H."/>
        </authorList>
    </citation>
    <scope>NUCLEOTIDE SEQUENCE [LARGE SCALE GENOMIC DNA]</scope>
    <source>
        <strain evidence="2 3">FT127W</strain>
    </source>
</reference>
<feature type="region of interest" description="Disordered" evidence="1">
    <location>
        <begin position="301"/>
        <end position="323"/>
    </location>
</feature>
<name>A0A7X4KQ06_9BURK</name>
<protein>
    <submittedName>
        <fullName evidence="2">Uncharacterized protein</fullName>
    </submittedName>
</protein>
<sequence length="475" mass="49072">MLPPISNADNTAATSPVLPISSAPEASAAEAVAANVQPLAATVEFSDLGQFLSTVALSRRQLLELQGARDEALPGEAQLALLNDAAEAIRQAFNQLPPVSSSLTPLLKDENGASTLAQRLADSLRQQGAAARPTTPFSATTLASIGVTLDPLAPESISESLNVNKQVLEAAFQLDRDGTLKLLTQTNEQFNTVGTTLARQITAAAQAAQQAAQATQSAQAALATSASAALQAETAFSQLQINDQALRDAISVSAPALTPAEQLRQQQLEVARRVIGEQAGNVLPATQADRLAANRAAEARQLASTREQDQAASALADRMEDERLAAQRQDAATARAILADRLDTQRVPAQEQPAQSEEIDAIQAAEERAADLRSAQAAAEQRAVEQRADAARTAEARRLAAAREASGNPVPNAADPALAAAIAAYNSANIAAAAGARAPIPAPAADRVRPAAPVTAVTPVQPADSGGGDTTRTTR</sequence>
<feature type="compositionally biased region" description="Low complexity" evidence="1">
    <location>
        <begin position="372"/>
        <end position="381"/>
    </location>
</feature>
<accession>A0A7X4KQ06</accession>
<feature type="region of interest" description="Disordered" evidence="1">
    <location>
        <begin position="451"/>
        <end position="475"/>
    </location>
</feature>
<proteinExistence type="predicted"/>
<feature type="region of interest" description="Disordered" evidence="1">
    <location>
        <begin position="370"/>
        <end position="413"/>
    </location>
</feature>
<evidence type="ECO:0000313" key="2">
    <source>
        <dbReference type="EMBL" id="MYN09806.1"/>
    </source>
</evidence>
<feature type="compositionally biased region" description="Low complexity" evidence="1">
    <location>
        <begin position="402"/>
        <end position="413"/>
    </location>
</feature>
<dbReference type="Proteomes" id="UP000450676">
    <property type="component" value="Unassembled WGS sequence"/>
</dbReference>
<evidence type="ECO:0000313" key="3">
    <source>
        <dbReference type="Proteomes" id="UP000450676"/>
    </source>
</evidence>
<gene>
    <name evidence="2" type="ORF">GTP77_21010</name>
</gene>
<evidence type="ECO:0000256" key="1">
    <source>
        <dbReference type="SAM" id="MobiDB-lite"/>
    </source>
</evidence>
<organism evidence="2 3">
    <name type="scientific">Pseudoduganella aquatica</name>
    <dbReference type="NCBI Taxonomy" id="2660641"/>
    <lineage>
        <taxon>Bacteria</taxon>
        <taxon>Pseudomonadati</taxon>
        <taxon>Pseudomonadota</taxon>
        <taxon>Betaproteobacteria</taxon>
        <taxon>Burkholderiales</taxon>
        <taxon>Oxalobacteraceae</taxon>
        <taxon>Telluria group</taxon>
        <taxon>Pseudoduganella</taxon>
    </lineage>
</organism>
<feature type="compositionally biased region" description="Basic and acidic residues" evidence="1">
    <location>
        <begin position="382"/>
        <end position="398"/>
    </location>
</feature>
<keyword evidence="3" id="KW-1185">Reference proteome</keyword>
<dbReference type="EMBL" id="WWCU01000027">
    <property type="protein sequence ID" value="MYN09806.1"/>
    <property type="molecule type" value="Genomic_DNA"/>
</dbReference>
<dbReference type="AlphaFoldDB" id="A0A7X4KQ06"/>